<dbReference type="AlphaFoldDB" id="W1YUZ7"/>
<evidence type="ECO:0000313" key="1">
    <source>
        <dbReference type="EMBL" id="ETJ45580.1"/>
    </source>
</evidence>
<protein>
    <submittedName>
        <fullName evidence="1">Uncharacterized protein</fullName>
    </submittedName>
</protein>
<reference evidence="1" key="1">
    <citation type="submission" date="2013-12" db="EMBL/GenBank/DDBJ databases">
        <title>A Varibaculum cambriense genome reconstructed from a premature infant gut community with otherwise low bacterial novelty that shifts toward anaerobic metabolism during the third week of life.</title>
        <authorList>
            <person name="Brown C.T."/>
            <person name="Sharon I."/>
            <person name="Thomas B.C."/>
            <person name="Castelle C.J."/>
            <person name="Morowitz M.J."/>
            <person name="Banfield J.F."/>
        </authorList>
    </citation>
    <scope>NUCLEOTIDE SEQUENCE</scope>
</reference>
<name>W1YUZ7_9ZZZZ</name>
<gene>
    <name evidence="1" type="ORF">Q604_UNBC00435G0001</name>
</gene>
<feature type="non-terminal residue" evidence="1">
    <location>
        <position position="1"/>
    </location>
</feature>
<accession>W1YUZ7</accession>
<organism evidence="1">
    <name type="scientific">human gut metagenome</name>
    <dbReference type="NCBI Taxonomy" id="408170"/>
    <lineage>
        <taxon>unclassified sequences</taxon>
        <taxon>metagenomes</taxon>
        <taxon>organismal metagenomes</taxon>
    </lineage>
</organism>
<proteinExistence type="predicted"/>
<comment type="caution">
    <text evidence="1">The sequence shown here is derived from an EMBL/GenBank/DDBJ whole genome shotgun (WGS) entry which is preliminary data.</text>
</comment>
<sequence>TLLPIPNRTVKVYSADGTAWETVWKSRTSPDILIIKIRIL</sequence>
<dbReference type="EMBL" id="AZMM01000435">
    <property type="protein sequence ID" value="ETJ45580.1"/>
    <property type="molecule type" value="Genomic_DNA"/>
</dbReference>